<evidence type="ECO:0000256" key="1">
    <source>
        <dbReference type="SAM" id="Coils"/>
    </source>
</evidence>
<keyword evidence="1" id="KW-0175">Coiled coil</keyword>
<sequence>MTKKLTETVLHSDLLDEPNENAKLDKIPFFVNDILSQNYEIQYQITERLVAMALRDQDCGLSVSQLYISPLIIMLKSKDEDHSQTACEALSKLIRKSPNIQKALLKSGFIQMTTFALMEEGVPNHVQSNILVVILDLITSGADIHDMGVLLPVLDKLAKEEDSQKQEITMKAQIIQTILTSKSVTVPSPSSEIQELKKKNEESLKQIEEQKRLNDESKKKIIDLKRQIEEAKPKSGDVAISINVPTGSYTKKDGEFTYTSTGAQFKVFPIEPVINEGIYKCEFKGNLGTGNDWIGVMKSGLVVPFGQHTNTQPYAKDSIFFYAGGVQQNLRNTPAGNQTITINDIVAIEVNMNTTPRTAYLFINNVQQPGYISGLPESVQYYFQLYTMGQPATVLSLKRLSAPTVTNIINAKEVKWE</sequence>
<comment type="caution">
    <text evidence="2">The sequence shown here is derived from an EMBL/GenBank/DDBJ whole genome shotgun (WGS) entry which is preliminary data.</text>
</comment>
<reference evidence="2 3" key="1">
    <citation type="submission" date="2019-03" db="EMBL/GenBank/DDBJ databases">
        <title>Single cell metagenomics reveals metabolic interactions within the superorganism composed of flagellate Streblomastix strix and complex community of Bacteroidetes bacteria on its surface.</title>
        <authorList>
            <person name="Treitli S.C."/>
            <person name="Kolisko M."/>
            <person name="Husnik F."/>
            <person name="Keeling P."/>
            <person name="Hampl V."/>
        </authorList>
    </citation>
    <scope>NUCLEOTIDE SEQUENCE [LARGE SCALE GENOMIC DNA]</scope>
    <source>
        <strain evidence="2">ST1C</strain>
    </source>
</reference>
<dbReference type="InterPro" id="IPR016024">
    <property type="entry name" value="ARM-type_fold"/>
</dbReference>
<feature type="coiled-coil region" evidence="1">
    <location>
        <begin position="190"/>
        <end position="227"/>
    </location>
</feature>
<evidence type="ECO:0000313" key="2">
    <source>
        <dbReference type="EMBL" id="KAA6376484.1"/>
    </source>
</evidence>
<dbReference type="SUPFAM" id="SSF48371">
    <property type="entry name" value="ARM repeat"/>
    <property type="match status" value="1"/>
</dbReference>
<accession>A0A5J4V1Q6</accession>
<evidence type="ECO:0000313" key="3">
    <source>
        <dbReference type="Proteomes" id="UP000324800"/>
    </source>
</evidence>
<organism evidence="2 3">
    <name type="scientific">Streblomastix strix</name>
    <dbReference type="NCBI Taxonomy" id="222440"/>
    <lineage>
        <taxon>Eukaryota</taxon>
        <taxon>Metamonada</taxon>
        <taxon>Preaxostyla</taxon>
        <taxon>Oxymonadida</taxon>
        <taxon>Streblomastigidae</taxon>
        <taxon>Streblomastix</taxon>
    </lineage>
</organism>
<protein>
    <submittedName>
        <fullName evidence="2">Uncharacterized protein</fullName>
    </submittedName>
</protein>
<dbReference type="OrthoDB" id="7537227at2759"/>
<dbReference type="Proteomes" id="UP000324800">
    <property type="component" value="Unassembled WGS sequence"/>
</dbReference>
<name>A0A5J4V1Q6_9EUKA</name>
<gene>
    <name evidence="2" type="ORF">EZS28_027989</name>
</gene>
<dbReference type="Gene3D" id="1.25.10.10">
    <property type="entry name" value="Leucine-rich Repeat Variant"/>
    <property type="match status" value="1"/>
</dbReference>
<dbReference type="InterPro" id="IPR011989">
    <property type="entry name" value="ARM-like"/>
</dbReference>
<proteinExistence type="predicted"/>
<dbReference type="AlphaFoldDB" id="A0A5J4V1Q6"/>
<dbReference type="EMBL" id="SNRW01010486">
    <property type="protein sequence ID" value="KAA6376484.1"/>
    <property type="molecule type" value="Genomic_DNA"/>
</dbReference>